<dbReference type="InterPro" id="IPR050295">
    <property type="entry name" value="Plant_2OG-oxidoreductases"/>
</dbReference>
<evidence type="ECO:0000259" key="3">
    <source>
        <dbReference type="PROSITE" id="PS51471"/>
    </source>
</evidence>
<dbReference type="Gene3D" id="2.60.120.330">
    <property type="entry name" value="B-lactam Antibiotic, Isopenicillin N Synthase, Chain"/>
    <property type="match status" value="1"/>
</dbReference>
<comment type="caution">
    <text evidence="4">The sequence shown here is derived from an EMBL/GenBank/DDBJ whole genome shotgun (WGS) entry which is preliminary data.</text>
</comment>
<dbReference type="PROSITE" id="PS51471">
    <property type="entry name" value="FE2OG_OXY"/>
    <property type="match status" value="1"/>
</dbReference>
<protein>
    <submittedName>
        <fullName evidence="4">Leucocyanidin oxygenase</fullName>
        <ecNumber evidence="4">1.14.11.19</ecNumber>
    </submittedName>
</protein>
<keyword evidence="1" id="KW-0479">Metal-binding</keyword>
<dbReference type="GO" id="GO:0046872">
    <property type="term" value="F:metal ion binding"/>
    <property type="evidence" value="ECO:0007669"/>
    <property type="project" value="UniProtKB-KW"/>
</dbReference>
<evidence type="ECO:0000313" key="5">
    <source>
        <dbReference type="Proteomes" id="UP000231279"/>
    </source>
</evidence>
<name>A0A2G9G3V5_9LAMI</name>
<gene>
    <name evidence="4" type="ORF">CDL12_27505</name>
</gene>
<dbReference type="EC" id="1.14.11.19" evidence="4"/>
<dbReference type="EMBL" id="NKXS01007234">
    <property type="protein sequence ID" value="PIM99993.1"/>
    <property type="molecule type" value="Genomic_DNA"/>
</dbReference>
<keyword evidence="4" id="KW-0560">Oxidoreductase</keyword>
<sequence>MLVANYYPRCPNPDVALGLEPHSDQGLLTLLLHNEVSGLQIQHERKWVNVNAFPNSVLVNIGDLLEVYSNGKYKSVLHRAVVNNQKTRISIAMFNGPSLETIVCPAPQLLQTQGCETAYVPMKYKDFLFSQQNDHRTGKAMLKHIQKSEEKFTL</sequence>
<evidence type="ECO:0000313" key="4">
    <source>
        <dbReference type="EMBL" id="PIM99993.1"/>
    </source>
</evidence>
<dbReference type="PANTHER" id="PTHR47991">
    <property type="entry name" value="OXOGLUTARATE/IRON-DEPENDENT DIOXYGENASE"/>
    <property type="match status" value="1"/>
</dbReference>
<keyword evidence="2" id="KW-0408">Iron</keyword>
<evidence type="ECO:0000256" key="2">
    <source>
        <dbReference type="ARBA" id="ARBA00023004"/>
    </source>
</evidence>
<feature type="domain" description="Fe2OG dioxygenase" evidence="3">
    <location>
        <begin position="1"/>
        <end position="97"/>
    </location>
</feature>
<evidence type="ECO:0000256" key="1">
    <source>
        <dbReference type="ARBA" id="ARBA00022723"/>
    </source>
</evidence>
<dbReference type="Proteomes" id="UP000231279">
    <property type="component" value="Unassembled WGS sequence"/>
</dbReference>
<dbReference type="Pfam" id="PF03171">
    <property type="entry name" value="2OG-FeII_Oxy"/>
    <property type="match status" value="1"/>
</dbReference>
<dbReference type="AlphaFoldDB" id="A0A2G9G3V5"/>
<dbReference type="SUPFAM" id="SSF51197">
    <property type="entry name" value="Clavaminate synthase-like"/>
    <property type="match status" value="1"/>
</dbReference>
<dbReference type="InterPro" id="IPR005123">
    <property type="entry name" value="Oxoglu/Fe-dep_dioxygenase_dom"/>
</dbReference>
<dbReference type="OrthoDB" id="288590at2759"/>
<dbReference type="InterPro" id="IPR027443">
    <property type="entry name" value="IPNS-like_sf"/>
</dbReference>
<organism evidence="4 5">
    <name type="scientific">Handroanthus impetiginosus</name>
    <dbReference type="NCBI Taxonomy" id="429701"/>
    <lineage>
        <taxon>Eukaryota</taxon>
        <taxon>Viridiplantae</taxon>
        <taxon>Streptophyta</taxon>
        <taxon>Embryophyta</taxon>
        <taxon>Tracheophyta</taxon>
        <taxon>Spermatophyta</taxon>
        <taxon>Magnoliopsida</taxon>
        <taxon>eudicotyledons</taxon>
        <taxon>Gunneridae</taxon>
        <taxon>Pentapetalae</taxon>
        <taxon>asterids</taxon>
        <taxon>lamiids</taxon>
        <taxon>Lamiales</taxon>
        <taxon>Bignoniaceae</taxon>
        <taxon>Crescentiina</taxon>
        <taxon>Tabebuia alliance</taxon>
        <taxon>Handroanthus</taxon>
    </lineage>
</organism>
<dbReference type="STRING" id="429701.A0A2G9G3V5"/>
<accession>A0A2G9G3V5</accession>
<keyword evidence="5" id="KW-1185">Reference proteome</keyword>
<proteinExistence type="predicted"/>
<dbReference type="InterPro" id="IPR044861">
    <property type="entry name" value="IPNS-like_FE2OG_OXY"/>
</dbReference>
<dbReference type="GO" id="GO:0016491">
    <property type="term" value="F:oxidoreductase activity"/>
    <property type="evidence" value="ECO:0007669"/>
    <property type="project" value="UniProtKB-KW"/>
</dbReference>
<reference evidence="5" key="1">
    <citation type="journal article" date="2018" name="Gigascience">
        <title>Genome assembly of the Pink Ipe (Handroanthus impetiginosus, Bignoniaceae), a highly valued, ecologically keystone Neotropical timber forest tree.</title>
        <authorList>
            <person name="Silva-Junior O.B."/>
            <person name="Grattapaglia D."/>
            <person name="Novaes E."/>
            <person name="Collevatti R.G."/>
        </authorList>
    </citation>
    <scope>NUCLEOTIDE SEQUENCE [LARGE SCALE GENOMIC DNA]</scope>
    <source>
        <strain evidence="5">cv. UFG-1</strain>
    </source>
</reference>